<evidence type="ECO:0000256" key="2">
    <source>
        <dbReference type="ARBA" id="ARBA00022630"/>
    </source>
</evidence>
<name>A0A161TI42_TRIIF</name>
<dbReference type="EMBL" id="GEMB01000453">
    <property type="protein sequence ID" value="JAS02672.1"/>
    <property type="molecule type" value="Transcribed_RNA"/>
</dbReference>
<feature type="domain" description="Rieske" evidence="10">
    <location>
        <begin position="32"/>
        <end position="123"/>
    </location>
</feature>
<evidence type="ECO:0000256" key="5">
    <source>
        <dbReference type="ARBA" id="ARBA00022827"/>
    </source>
</evidence>
<dbReference type="GO" id="GO:0016651">
    <property type="term" value="F:oxidoreductase activity, acting on NAD(P)H"/>
    <property type="evidence" value="ECO:0007669"/>
    <property type="project" value="TreeGrafter"/>
</dbReference>
<keyword evidence="4" id="KW-0479">Metal-binding</keyword>
<dbReference type="FunFam" id="2.102.10.10:FF:000003">
    <property type="entry name" value="apoptosis-inducing factor 3 isoform X2"/>
    <property type="match status" value="1"/>
</dbReference>
<evidence type="ECO:0000256" key="3">
    <source>
        <dbReference type="ARBA" id="ARBA00022714"/>
    </source>
</evidence>
<dbReference type="InterPro" id="IPR023753">
    <property type="entry name" value="FAD/NAD-binding_dom"/>
</dbReference>
<dbReference type="SUPFAM" id="SSF50022">
    <property type="entry name" value="ISP domain"/>
    <property type="match status" value="1"/>
</dbReference>
<feature type="compositionally biased region" description="Basic and acidic residues" evidence="9">
    <location>
        <begin position="1"/>
        <end position="27"/>
    </location>
</feature>
<comment type="cofactor">
    <cofactor evidence="1">
        <name>FAD</name>
        <dbReference type="ChEBI" id="CHEBI:57692"/>
    </cofactor>
</comment>
<dbReference type="InterPro" id="IPR036922">
    <property type="entry name" value="Rieske_2Fe-2S_sf"/>
</dbReference>
<keyword evidence="6" id="KW-0560">Oxidoreductase</keyword>
<sequence>DEAVKESPEDAVKESPEEAADTPDKPTDSSLPTVCQESDISENGMKVCDLGTDGGTVLLIKQNGKIYAIGTHCTHSEAPLETGALGNGRVRCPWHGACFNIKTGDIEDFPGLDSLPSYKVEIDSLGGVKVHAKKTYLKRIKNMSRRDPNNDTTFVIIGGGPAGQVCAETLRQEGFTGRLILVSADLFPPYDRIKLSKNFGFTIDQIKLRPDAFYKEYDIELILSTKAVNLDTKQKLLTLSNEKKLNYSSLFIATGSIPRKLTVPGSDLRNIFTLHSLSDAKEINKVLTSKSQVVILGASFIGMEAATCCKRVCSEGSVTVVGRNAVPFSESLGELVGKRIGQMFTEQGVKILVNVTIDHLEGDGTTVTTVVLTDGTSIPADVVIVGIGSIYDSDFLINSGVALNENGSIPVSKFLETNCAGIFAGGDVAQAPVFAAGGKSVTVAHWGLAHYHGRIAALNMMSQAAPLKSVPFFWTSLFGKSFRYVDMLVNIFTGSKRLKIIYICDGVRHHAPFSLLFTFEYSTTARVWFGNSVQVNFQSSKLPSTLLKLIGQSISFLDILLFMDGYSKYTAARKRSR</sequence>
<dbReference type="CDD" id="cd03478">
    <property type="entry name" value="Rieske_AIFL_N"/>
    <property type="match status" value="1"/>
</dbReference>
<evidence type="ECO:0000256" key="6">
    <source>
        <dbReference type="ARBA" id="ARBA00023002"/>
    </source>
</evidence>
<dbReference type="AlphaFoldDB" id="A0A161TI42"/>
<reference evidence="11" key="1">
    <citation type="submission" date="2016-04" db="EMBL/GenBank/DDBJ databases">
        <authorList>
            <person name="Calderon-Fernandez G.M.Sr."/>
        </authorList>
    </citation>
    <scope>NUCLEOTIDE SEQUENCE</scope>
    <source>
        <strain evidence="11">Int1</strain>
        <tissue evidence="11">Integument</tissue>
    </source>
</reference>
<evidence type="ECO:0000256" key="8">
    <source>
        <dbReference type="ARBA" id="ARBA00023014"/>
    </source>
</evidence>
<dbReference type="PRINTS" id="PR00469">
    <property type="entry name" value="PNDRDTASEII"/>
</dbReference>
<evidence type="ECO:0000256" key="7">
    <source>
        <dbReference type="ARBA" id="ARBA00023004"/>
    </source>
</evidence>
<evidence type="ECO:0000256" key="9">
    <source>
        <dbReference type="SAM" id="MobiDB-lite"/>
    </source>
</evidence>
<keyword evidence="5" id="KW-0274">FAD</keyword>
<dbReference type="Pfam" id="PF07992">
    <property type="entry name" value="Pyr_redox_2"/>
    <property type="match status" value="1"/>
</dbReference>
<accession>A0A161TI42</accession>
<evidence type="ECO:0000259" key="10">
    <source>
        <dbReference type="PROSITE" id="PS51296"/>
    </source>
</evidence>
<dbReference type="Pfam" id="PF00355">
    <property type="entry name" value="Rieske"/>
    <property type="match status" value="1"/>
</dbReference>
<dbReference type="InterPro" id="IPR036188">
    <property type="entry name" value="FAD/NAD-bd_sf"/>
</dbReference>
<keyword evidence="7" id="KW-0408">Iron</keyword>
<reference evidence="11" key="2">
    <citation type="journal article" date="2017" name="J. Med. Entomol.">
        <title>Transcriptome Analysis of the Triatoma infestans (Hemiptera: Reduviidae) Integument.</title>
        <authorList>
            <person name="Calderon-Fernandez G.M."/>
            <person name="Moriconi D.E."/>
            <person name="Dulbecco A.B."/>
            <person name="Juarez M.P."/>
        </authorList>
    </citation>
    <scope>NUCLEOTIDE SEQUENCE</scope>
    <source>
        <strain evidence="11">Int1</strain>
        <tissue evidence="11">Integument</tissue>
    </source>
</reference>
<dbReference type="PROSITE" id="PS51296">
    <property type="entry name" value="RIESKE"/>
    <property type="match status" value="1"/>
</dbReference>
<dbReference type="SUPFAM" id="SSF51905">
    <property type="entry name" value="FAD/NAD(P)-binding domain"/>
    <property type="match status" value="1"/>
</dbReference>
<dbReference type="GO" id="GO:0051537">
    <property type="term" value="F:2 iron, 2 sulfur cluster binding"/>
    <property type="evidence" value="ECO:0007669"/>
    <property type="project" value="UniProtKB-KW"/>
</dbReference>
<evidence type="ECO:0000256" key="4">
    <source>
        <dbReference type="ARBA" id="ARBA00022723"/>
    </source>
</evidence>
<protein>
    <submittedName>
        <fullName evidence="11">Apoptosis-inducing factor 3 isoform x2</fullName>
    </submittedName>
</protein>
<evidence type="ECO:0000256" key="1">
    <source>
        <dbReference type="ARBA" id="ARBA00001974"/>
    </source>
</evidence>
<dbReference type="InterPro" id="IPR017941">
    <property type="entry name" value="Rieske_2Fe-2S"/>
</dbReference>
<dbReference type="Gene3D" id="2.102.10.10">
    <property type="entry name" value="Rieske [2Fe-2S] iron-sulphur domain"/>
    <property type="match status" value="1"/>
</dbReference>
<dbReference type="PRINTS" id="PR00368">
    <property type="entry name" value="FADPNR"/>
</dbReference>
<feature type="region of interest" description="Disordered" evidence="9">
    <location>
        <begin position="1"/>
        <end position="34"/>
    </location>
</feature>
<organism evidence="11">
    <name type="scientific">Triatoma infestans</name>
    <name type="common">Assassin bug</name>
    <dbReference type="NCBI Taxonomy" id="30076"/>
    <lineage>
        <taxon>Eukaryota</taxon>
        <taxon>Metazoa</taxon>
        <taxon>Ecdysozoa</taxon>
        <taxon>Arthropoda</taxon>
        <taxon>Hexapoda</taxon>
        <taxon>Insecta</taxon>
        <taxon>Pterygota</taxon>
        <taxon>Neoptera</taxon>
        <taxon>Paraneoptera</taxon>
        <taxon>Hemiptera</taxon>
        <taxon>Heteroptera</taxon>
        <taxon>Panheteroptera</taxon>
        <taxon>Cimicomorpha</taxon>
        <taxon>Reduviidae</taxon>
        <taxon>Triatominae</taxon>
        <taxon>Triatoma</taxon>
    </lineage>
</organism>
<feature type="non-terminal residue" evidence="11">
    <location>
        <position position="1"/>
    </location>
</feature>
<keyword evidence="8" id="KW-0411">Iron-sulfur</keyword>
<dbReference type="InterPro" id="IPR050446">
    <property type="entry name" value="FAD-oxidoreductase/Apoptosis"/>
</dbReference>
<keyword evidence="2" id="KW-0285">Flavoprotein</keyword>
<dbReference type="Gene3D" id="3.50.50.60">
    <property type="entry name" value="FAD/NAD(P)-binding domain"/>
    <property type="match status" value="2"/>
</dbReference>
<dbReference type="PANTHER" id="PTHR43557">
    <property type="entry name" value="APOPTOSIS-INDUCING FACTOR 1"/>
    <property type="match status" value="1"/>
</dbReference>
<evidence type="ECO:0000313" key="11">
    <source>
        <dbReference type="EMBL" id="JAS02672.1"/>
    </source>
</evidence>
<keyword evidence="3" id="KW-0001">2Fe-2S</keyword>
<dbReference type="GO" id="GO:0005737">
    <property type="term" value="C:cytoplasm"/>
    <property type="evidence" value="ECO:0007669"/>
    <property type="project" value="TreeGrafter"/>
</dbReference>
<dbReference type="PANTHER" id="PTHR43557:SF2">
    <property type="entry name" value="RIESKE DOMAIN-CONTAINING PROTEIN-RELATED"/>
    <property type="match status" value="1"/>
</dbReference>
<proteinExistence type="predicted"/>
<dbReference type="GO" id="GO:0046872">
    <property type="term" value="F:metal ion binding"/>
    <property type="evidence" value="ECO:0007669"/>
    <property type="project" value="UniProtKB-KW"/>
</dbReference>